<gene>
    <name evidence="2" type="ORF">KSP39_PZI015285</name>
</gene>
<dbReference type="EMBL" id="JBBWWQ010000013">
    <property type="protein sequence ID" value="KAK8933282.1"/>
    <property type="molecule type" value="Genomic_DNA"/>
</dbReference>
<dbReference type="AlphaFoldDB" id="A0AAP0B8J9"/>
<comment type="caution">
    <text evidence="2">The sequence shown here is derived from an EMBL/GenBank/DDBJ whole genome shotgun (WGS) entry which is preliminary data.</text>
</comment>
<dbReference type="Proteomes" id="UP001418222">
    <property type="component" value="Unassembled WGS sequence"/>
</dbReference>
<organism evidence="2 3">
    <name type="scientific">Platanthera zijinensis</name>
    <dbReference type="NCBI Taxonomy" id="2320716"/>
    <lineage>
        <taxon>Eukaryota</taxon>
        <taxon>Viridiplantae</taxon>
        <taxon>Streptophyta</taxon>
        <taxon>Embryophyta</taxon>
        <taxon>Tracheophyta</taxon>
        <taxon>Spermatophyta</taxon>
        <taxon>Magnoliopsida</taxon>
        <taxon>Liliopsida</taxon>
        <taxon>Asparagales</taxon>
        <taxon>Orchidaceae</taxon>
        <taxon>Orchidoideae</taxon>
        <taxon>Orchideae</taxon>
        <taxon>Orchidinae</taxon>
        <taxon>Platanthera</taxon>
    </lineage>
</organism>
<feature type="region of interest" description="Disordered" evidence="1">
    <location>
        <begin position="1"/>
        <end position="45"/>
    </location>
</feature>
<evidence type="ECO:0000313" key="2">
    <source>
        <dbReference type="EMBL" id="KAK8933282.1"/>
    </source>
</evidence>
<reference evidence="2 3" key="1">
    <citation type="journal article" date="2022" name="Nat. Plants">
        <title>Genomes of leafy and leafless Platanthera orchids illuminate the evolution of mycoheterotrophy.</title>
        <authorList>
            <person name="Li M.H."/>
            <person name="Liu K.W."/>
            <person name="Li Z."/>
            <person name="Lu H.C."/>
            <person name="Ye Q.L."/>
            <person name="Zhang D."/>
            <person name="Wang J.Y."/>
            <person name="Li Y.F."/>
            <person name="Zhong Z.M."/>
            <person name="Liu X."/>
            <person name="Yu X."/>
            <person name="Liu D.K."/>
            <person name="Tu X.D."/>
            <person name="Liu B."/>
            <person name="Hao Y."/>
            <person name="Liao X.Y."/>
            <person name="Jiang Y.T."/>
            <person name="Sun W.H."/>
            <person name="Chen J."/>
            <person name="Chen Y.Q."/>
            <person name="Ai Y."/>
            <person name="Zhai J.W."/>
            <person name="Wu S.S."/>
            <person name="Zhou Z."/>
            <person name="Hsiao Y.Y."/>
            <person name="Wu W.L."/>
            <person name="Chen Y.Y."/>
            <person name="Lin Y.F."/>
            <person name="Hsu J.L."/>
            <person name="Li C.Y."/>
            <person name="Wang Z.W."/>
            <person name="Zhao X."/>
            <person name="Zhong W.Y."/>
            <person name="Ma X.K."/>
            <person name="Ma L."/>
            <person name="Huang J."/>
            <person name="Chen G.Z."/>
            <person name="Huang M.Z."/>
            <person name="Huang L."/>
            <person name="Peng D.H."/>
            <person name="Luo Y.B."/>
            <person name="Zou S.Q."/>
            <person name="Chen S.P."/>
            <person name="Lan S."/>
            <person name="Tsai W.C."/>
            <person name="Van de Peer Y."/>
            <person name="Liu Z.J."/>
        </authorList>
    </citation>
    <scope>NUCLEOTIDE SEQUENCE [LARGE SCALE GENOMIC DNA]</scope>
    <source>
        <strain evidence="2">Lor287</strain>
    </source>
</reference>
<sequence length="104" mass="10991">MAGGQPSKKKDNPYSTSRGLHGFSSIPTQLPKTKPDSAAAKEAKKPPVVVVVKPPEVIKPPVMPPPLNKELAYDDRTDDLGCSAAAFMLQCCATLLNACSQVSL</sequence>
<keyword evidence="3" id="KW-1185">Reference proteome</keyword>
<evidence type="ECO:0000256" key="1">
    <source>
        <dbReference type="SAM" id="MobiDB-lite"/>
    </source>
</evidence>
<evidence type="ECO:0000313" key="3">
    <source>
        <dbReference type="Proteomes" id="UP001418222"/>
    </source>
</evidence>
<feature type="compositionally biased region" description="Basic and acidic residues" evidence="1">
    <location>
        <begin position="33"/>
        <end position="45"/>
    </location>
</feature>
<protein>
    <submittedName>
        <fullName evidence="2">Uncharacterized protein</fullName>
    </submittedName>
</protein>
<name>A0AAP0B8J9_9ASPA</name>
<accession>A0AAP0B8J9</accession>
<proteinExistence type="predicted"/>